<proteinExistence type="predicted"/>
<evidence type="ECO:0000313" key="1">
    <source>
        <dbReference type="EMBL" id="PDT19198.1"/>
    </source>
</evidence>
<evidence type="ECO:0000313" key="2">
    <source>
        <dbReference type="Proteomes" id="UP000219914"/>
    </source>
</evidence>
<dbReference type="EMBL" id="NWSY01000061">
    <property type="protein sequence ID" value="PDT19198.1"/>
    <property type="molecule type" value="Genomic_DNA"/>
</dbReference>
<name>A0ABX4JGQ4_9HYPH</name>
<dbReference type="Proteomes" id="UP000219914">
    <property type="component" value="Unassembled WGS sequence"/>
</dbReference>
<reference evidence="1 2" key="1">
    <citation type="submission" date="2017-09" db="EMBL/GenBank/DDBJ databases">
        <title>Comparative genomics of rhizobia isolated from Phaseolus vulgaris in China.</title>
        <authorList>
            <person name="Tong W."/>
        </authorList>
    </citation>
    <scope>NUCLEOTIDE SEQUENCE [LARGE SCALE GENOMIC DNA]</scope>
    <source>
        <strain evidence="1 2">FH14</strain>
    </source>
</reference>
<accession>A0ABX4JGQ4</accession>
<comment type="caution">
    <text evidence="1">The sequence shown here is derived from an EMBL/GenBank/DDBJ whole genome shotgun (WGS) entry which is preliminary data.</text>
</comment>
<keyword evidence="2" id="KW-1185">Reference proteome</keyword>
<organism evidence="1 2">
    <name type="scientific">Rhizobium hidalgonense</name>
    <dbReference type="NCBI Taxonomy" id="1538159"/>
    <lineage>
        <taxon>Bacteria</taxon>
        <taxon>Pseudomonadati</taxon>
        <taxon>Pseudomonadota</taxon>
        <taxon>Alphaproteobacteria</taxon>
        <taxon>Hyphomicrobiales</taxon>
        <taxon>Rhizobiaceae</taxon>
        <taxon>Rhizobium/Agrobacterium group</taxon>
        <taxon>Rhizobium</taxon>
    </lineage>
</organism>
<protein>
    <submittedName>
        <fullName evidence="1">Uncharacterized protein</fullName>
    </submittedName>
</protein>
<gene>
    <name evidence="1" type="ORF">CO674_34375</name>
</gene>
<sequence length="64" mass="7420">MVPPRFRNYASALFSRVLFSQPSPKPLLFQHFRQRSPRTRVCSSGRSVARLRRHFESGGLLFNA</sequence>